<dbReference type="Pfam" id="PF00520">
    <property type="entry name" value="Ion_trans"/>
    <property type="match status" value="1"/>
</dbReference>
<dbReference type="InterPro" id="IPR046341">
    <property type="entry name" value="SET_dom_sf"/>
</dbReference>
<dbReference type="PANTHER" id="PTHR12197">
    <property type="entry name" value="HISTONE-LYSINE N-METHYLTRANSFERASE SMYD"/>
    <property type="match status" value="1"/>
</dbReference>
<keyword evidence="2 7" id="KW-0812">Transmembrane</keyword>
<protein>
    <submittedName>
        <fullName evidence="10">Uncharacterized protein</fullName>
    </submittedName>
</protein>
<sequence length="1169" mass="130868">MSCACPKEELEDSQNRLFHRIEGLLVQQWDAFEAQLERLRTALEVPHDMPAPGWRLEETRITSRPAANSKGSEIPPFERHERPRNVALEERPRPLGERSRIPQFESEASSMSALTASSGVQSASLQSAGMHSASDVHTSDIHASEQSGAASDANESAISGASIVKHRDGKALQSKTRSRDLQKLQDQLTVASLRRVSTRIGRISISRIEDGEALKLALAEGQIDEEIRKEKQRRTSLRANAALHRQSSSSQRQSGLSRLQRQSSSSRPSRAGEVQRAKSRKRTIFASMDDESEKMRENARRLAEKRAGEFTSEGQTAPPGTVEKMRFNLRRFVSSMAFEAFAGCIITSNAVIIGMEVEYCATSQTVQSPAWFQTLHLLYAIVFALELGLRMVAYGCDLYSDSEMFRWACLDSFIVVSSFVDLCLSWSMRATDENPSSLTSSGLSAIRVMRVLRISRLIRVSRLAKLMLWLKALRTLIHSIFVTLKSLIWALVLLALIMYVFAIILAQAAIERLVLIKDLPGDQWDAQDTTLKLFWGSLGDSVSTLFMSITGGISWQVAELPLTQLSVVVFFLYMAFVMFAVLNVMTGVFCQSAIESAARDHDMVMQNVVQDKDAHMRKFRLLFQMLDLDDTGYITINELEERMEARSCVTCSGWFWTDEDVKVKTYFEALELNIDDALLSCLRSFLASFMQAGSEYQGASCINGMAETVQYINSYCRMAGIVKICDDTVDGSLRCDVDPHKGRVLLACWNFSCGDRLFSEAPLHLVAEAPKDPGFVRLKRLAKRRGFVHAPLWYWAALSSLSGEDCQGCNTKLQHITPEQQQRLLMLFHPEPQAPSEDSLAIVEEFFPGGQLALKLERLLAVWLLNCFEHSEEPVGFSTFFLPAFVSHDCRPNCMWHYEGDSFIMRARRDITAGEEITVSYLAEESLLESIASRRSQLEATKHFLCNCRTCSMTLDPVRGFRCLGCGEGEIFFEEGARPAALGACRRCGFMATPSQAQQLAAQEMRVEEYVQEWDRKDGAGAFLNEDNAKRLESNMAQLFSKKHWLRDRVARHLLAYYEAAGEAAEALILAKRCVDFAAEVYPGFSALHAWSLETQGDLELRLAGFLVGPDTLEGPQGLSQDARDRAQQVGPIYDTATKALEALFGADHEFVAPTQAQFLLRDRKSGIR</sequence>
<evidence type="ECO:0000259" key="8">
    <source>
        <dbReference type="PROSITE" id="PS50222"/>
    </source>
</evidence>
<dbReference type="InterPro" id="IPR011992">
    <property type="entry name" value="EF-hand-dom_pair"/>
</dbReference>
<name>A0AA36MGB9_9DINO</name>
<dbReference type="PROSITE" id="PS50280">
    <property type="entry name" value="SET"/>
    <property type="match status" value="1"/>
</dbReference>
<gene>
    <name evidence="10" type="ORF">EVOR1521_LOCUS1325</name>
</gene>
<keyword evidence="4 7" id="KW-1133">Transmembrane helix</keyword>
<evidence type="ECO:0000313" key="10">
    <source>
        <dbReference type="EMBL" id="CAJ1370859.1"/>
    </source>
</evidence>
<dbReference type="InterPro" id="IPR002048">
    <property type="entry name" value="EF_hand_dom"/>
</dbReference>
<dbReference type="EMBL" id="CAUJNA010000040">
    <property type="protein sequence ID" value="CAJ1370859.1"/>
    <property type="molecule type" value="Genomic_DNA"/>
</dbReference>
<feature type="domain" description="SET" evidence="9">
    <location>
        <begin position="822"/>
        <end position="922"/>
    </location>
</feature>
<feature type="region of interest" description="Disordered" evidence="6">
    <location>
        <begin position="229"/>
        <end position="298"/>
    </location>
</feature>
<keyword evidence="11" id="KW-1185">Reference proteome</keyword>
<feature type="transmembrane region" description="Helical" evidence="7">
    <location>
        <begin position="405"/>
        <end position="428"/>
    </location>
</feature>
<dbReference type="InterPro" id="IPR005821">
    <property type="entry name" value="Ion_trans_dom"/>
</dbReference>
<dbReference type="Gene3D" id="1.20.120.350">
    <property type="entry name" value="Voltage-gated potassium channels. Chain C"/>
    <property type="match status" value="1"/>
</dbReference>
<dbReference type="Pfam" id="PF00856">
    <property type="entry name" value="SET"/>
    <property type="match status" value="1"/>
</dbReference>
<proteinExistence type="predicted"/>
<feature type="transmembrane region" description="Helical" evidence="7">
    <location>
        <begin position="487"/>
        <end position="510"/>
    </location>
</feature>
<dbReference type="PROSITE" id="PS50222">
    <property type="entry name" value="EF_HAND_2"/>
    <property type="match status" value="1"/>
</dbReference>
<evidence type="ECO:0000256" key="4">
    <source>
        <dbReference type="ARBA" id="ARBA00022989"/>
    </source>
</evidence>
<comment type="caution">
    <text evidence="10">The sequence shown here is derived from an EMBL/GenBank/DDBJ whole genome shotgun (WGS) entry which is preliminary data.</text>
</comment>
<keyword evidence="5 7" id="KW-0472">Membrane</keyword>
<evidence type="ECO:0000256" key="3">
    <source>
        <dbReference type="ARBA" id="ARBA00022837"/>
    </source>
</evidence>
<dbReference type="AlphaFoldDB" id="A0AA36MGB9"/>
<dbReference type="SUPFAM" id="SSF81324">
    <property type="entry name" value="Voltage-gated potassium channels"/>
    <property type="match status" value="1"/>
</dbReference>
<feature type="region of interest" description="Disordered" evidence="6">
    <location>
        <begin position="60"/>
        <end position="183"/>
    </location>
</feature>
<dbReference type="InterPro" id="IPR027359">
    <property type="entry name" value="Volt_channel_dom_sf"/>
</dbReference>
<feature type="compositionally biased region" description="Basic and acidic residues" evidence="6">
    <location>
        <begin position="76"/>
        <end position="100"/>
    </location>
</feature>
<evidence type="ECO:0000256" key="6">
    <source>
        <dbReference type="SAM" id="MobiDB-lite"/>
    </source>
</evidence>
<dbReference type="Gene3D" id="2.170.270.10">
    <property type="entry name" value="SET domain"/>
    <property type="match status" value="1"/>
</dbReference>
<dbReference type="Gene3D" id="1.10.287.70">
    <property type="match status" value="1"/>
</dbReference>
<evidence type="ECO:0000313" key="11">
    <source>
        <dbReference type="Proteomes" id="UP001178507"/>
    </source>
</evidence>
<feature type="transmembrane region" description="Helical" evidence="7">
    <location>
        <begin position="567"/>
        <end position="590"/>
    </location>
</feature>
<dbReference type="SUPFAM" id="SSF47473">
    <property type="entry name" value="EF-hand"/>
    <property type="match status" value="1"/>
</dbReference>
<feature type="compositionally biased region" description="Polar residues" evidence="6">
    <location>
        <begin position="106"/>
        <end position="129"/>
    </location>
</feature>
<feature type="domain" description="EF-hand" evidence="8">
    <location>
        <begin position="614"/>
        <end position="649"/>
    </location>
</feature>
<feature type="transmembrane region" description="Helical" evidence="7">
    <location>
        <begin position="375"/>
        <end position="393"/>
    </location>
</feature>
<feature type="compositionally biased region" description="Polar residues" evidence="6">
    <location>
        <begin position="144"/>
        <end position="159"/>
    </location>
</feature>
<dbReference type="InterPro" id="IPR011990">
    <property type="entry name" value="TPR-like_helical_dom_sf"/>
</dbReference>
<evidence type="ECO:0000256" key="1">
    <source>
        <dbReference type="ARBA" id="ARBA00004141"/>
    </source>
</evidence>
<dbReference type="SUPFAM" id="SSF82199">
    <property type="entry name" value="SET domain"/>
    <property type="match status" value="1"/>
</dbReference>
<dbReference type="InterPro" id="IPR018247">
    <property type="entry name" value="EF_Hand_1_Ca_BS"/>
</dbReference>
<feature type="compositionally biased region" description="Low complexity" evidence="6">
    <location>
        <begin position="245"/>
        <end position="269"/>
    </location>
</feature>
<reference evidence="10" key="1">
    <citation type="submission" date="2023-08" db="EMBL/GenBank/DDBJ databases">
        <authorList>
            <person name="Chen Y."/>
            <person name="Shah S."/>
            <person name="Dougan E. K."/>
            <person name="Thang M."/>
            <person name="Chan C."/>
        </authorList>
    </citation>
    <scope>NUCLEOTIDE SEQUENCE</scope>
</reference>
<dbReference type="GO" id="GO:0005509">
    <property type="term" value="F:calcium ion binding"/>
    <property type="evidence" value="ECO:0007669"/>
    <property type="project" value="InterPro"/>
</dbReference>
<comment type="subcellular location">
    <subcellularLocation>
        <location evidence="1">Membrane</location>
        <topology evidence="1">Multi-pass membrane protein</topology>
    </subcellularLocation>
</comment>
<dbReference type="Gene3D" id="1.25.40.10">
    <property type="entry name" value="Tetratricopeptide repeat domain"/>
    <property type="match status" value="1"/>
</dbReference>
<dbReference type="GO" id="GO:0005216">
    <property type="term" value="F:monoatomic ion channel activity"/>
    <property type="evidence" value="ECO:0007669"/>
    <property type="project" value="InterPro"/>
</dbReference>
<evidence type="ECO:0000259" key="9">
    <source>
        <dbReference type="PROSITE" id="PS50280"/>
    </source>
</evidence>
<keyword evidence="3" id="KW-0106">Calcium</keyword>
<accession>A0AA36MGB9</accession>
<dbReference type="InterPro" id="IPR001214">
    <property type="entry name" value="SET_dom"/>
</dbReference>
<dbReference type="InterPro" id="IPR050869">
    <property type="entry name" value="H3K4_H4K5_MeTrfase"/>
</dbReference>
<evidence type="ECO:0000256" key="7">
    <source>
        <dbReference type="SAM" id="Phobius"/>
    </source>
</evidence>
<organism evidence="10 11">
    <name type="scientific">Effrenium voratum</name>
    <dbReference type="NCBI Taxonomy" id="2562239"/>
    <lineage>
        <taxon>Eukaryota</taxon>
        <taxon>Sar</taxon>
        <taxon>Alveolata</taxon>
        <taxon>Dinophyceae</taxon>
        <taxon>Suessiales</taxon>
        <taxon>Symbiodiniaceae</taxon>
        <taxon>Effrenium</taxon>
    </lineage>
</organism>
<evidence type="ECO:0000256" key="2">
    <source>
        <dbReference type="ARBA" id="ARBA00022692"/>
    </source>
</evidence>
<dbReference type="CDD" id="cd20071">
    <property type="entry name" value="SET_SMYD"/>
    <property type="match status" value="1"/>
</dbReference>
<dbReference type="Proteomes" id="UP001178507">
    <property type="component" value="Unassembled WGS sequence"/>
</dbReference>
<feature type="transmembrane region" description="Helical" evidence="7">
    <location>
        <begin position="332"/>
        <end position="355"/>
    </location>
</feature>
<evidence type="ECO:0000256" key="5">
    <source>
        <dbReference type="ARBA" id="ARBA00023136"/>
    </source>
</evidence>
<dbReference type="GO" id="GO:0016020">
    <property type="term" value="C:membrane"/>
    <property type="evidence" value="ECO:0007669"/>
    <property type="project" value="UniProtKB-SubCell"/>
</dbReference>
<dbReference type="PROSITE" id="PS00018">
    <property type="entry name" value="EF_HAND_1"/>
    <property type="match status" value="1"/>
</dbReference>
<feature type="transmembrane region" description="Helical" evidence="7">
    <location>
        <begin position="531"/>
        <end position="555"/>
    </location>
</feature>